<dbReference type="Pfam" id="PF00017">
    <property type="entry name" value="SH2"/>
    <property type="match status" value="1"/>
</dbReference>
<accession>A0A2U3W4G3</accession>
<dbReference type="GO" id="GO:0005737">
    <property type="term" value="C:cytoplasm"/>
    <property type="evidence" value="ECO:0007669"/>
    <property type="project" value="TreeGrafter"/>
</dbReference>
<dbReference type="PANTHER" id="PTHR14388">
    <property type="entry name" value="T CELL-SPECIFIC ADAPTER PROTEIN TSAD"/>
    <property type="match status" value="1"/>
</dbReference>
<dbReference type="RefSeq" id="XP_004402948.1">
    <property type="nucleotide sequence ID" value="XM_004402891.1"/>
</dbReference>
<feature type="compositionally biased region" description="Pro residues" evidence="3">
    <location>
        <begin position="270"/>
        <end position="282"/>
    </location>
</feature>
<feature type="compositionally biased region" description="Basic and acidic residues" evidence="3">
    <location>
        <begin position="241"/>
        <end position="250"/>
    </location>
</feature>
<feature type="domain" description="SH2" evidence="4">
    <location>
        <begin position="95"/>
        <end position="196"/>
    </location>
</feature>
<evidence type="ECO:0000256" key="2">
    <source>
        <dbReference type="PROSITE-ProRule" id="PRU00191"/>
    </source>
</evidence>
<dbReference type="GeneID" id="101374601"/>
<dbReference type="Proteomes" id="UP000245340">
    <property type="component" value="Unplaced"/>
</dbReference>
<gene>
    <name evidence="6" type="primary">SH2D2A</name>
</gene>
<reference evidence="6" key="1">
    <citation type="submission" date="2025-08" db="UniProtKB">
        <authorList>
            <consortium name="RefSeq"/>
        </authorList>
    </citation>
    <scope>IDENTIFICATION</scope>
</reference>
<name>A0A2U3W4G3_ODORO</name>
<evidence type="ECO:0000256" key="1">
    <source>
        <dbReference type="ARBA" id="ARBA00022999"/>
    </source>
</evidence>
<evidence type="ECO:0000313" key="6">
    <source>
        <dbReference type="RefSeq" id="XP_004402948.1"/>
    </source>
</evidence>
<dbReference type="KEGG" id="oro:101374601"/>
<protein>
    <submittedName>
        <fullName evidence="6">SH2 domain-containing protein 2A isoform X2</fullName>
    </submittedName>
</protein>
<dbReference type="PROSITE" id="PS50001">
    <property type="entry name" value="SH2"/>
    <property type="match status" value="1"/>
</dbReference>
<feature type="region of interest" description="Disordered" evidence="3">
    <location>
        <begin position="40"/>
        <end position="66"/>
    </location>
</feature>
<dbReference type="InterPro" id="IPR000980">
    <property type="entry name" value="SH2"/>
</dbReference>
<organism evidence="5 6">
    <name type="scientific">Odobenus rosmarus divergens</name>
    <name type="common">Pacific walrus</name>
    <dbReference type="NCBI Taxonomy" id="9708"/>
    <lineage>
        <taxon>Eukaryota</taxon>
        <taxon>Metazoa</taxon>
        <taxon>Chordata</taxon>
        <taxon>Craniata</taxon>
        <taxon>Vertebrata</taxon>
        <taxon>Euteleostomi</taxon>
        <taxon>Mammalia</taxon>
        <taxon>Eutheria</taxon>
        <taxon>Laurasiatheria</taxon>
        <taxon>Carnivora</taxon>
        <taxon>Caniformia</taxon>
        <taxon>Pinnipedia</taxon>
        <taxon>Odobenidae</taxon>
        <taxon>Odobenus</taxon>
    </lineage>
</organism>
<evidence type="ECO:0000259" key="4">
    <source>
        <dbReference type="PROSITE" id="PS50001"/>
    </source>
</evidence>
<proteinExistence type="predicted"/>
<dbReference type="OrthoDB" id="6108017at2759"/>
<dbReference type="SUPFAM" id="SSF55550">
    <property type="entry name" value="SH2 domain"/>
    <property type="match status" value="1"/>
</dbReference>
<feature type="region of interest" description="Disordered" evidence="3">
    <location>
        <begin position="338"/>
        <end position="399"/>
    </location>
</feature>
<dbReference type="PANTHER" id="PTHR14388:SF9">
    <property type="entry name" value="SH2 DOMAIN-CONTAINING PROTEIN 2A"/>
    <property type="match status" value="1"/>
</dbReference>
<evidence type="ECO:0000256" key="3">
    <source>
        <dbReference type="SAM" id="MobiDB-lite"/>
    </source>
</evidence>
<sequence>MELPLAQICPQGSGRAPAPTFSTFQPVELPCRTYQDVGLLQASPQPPGAASSPEDAGKAEEGLEEGGQSLQAETRAWFQRTQAHWLLQHGAAPAWFHGFITRRMRPVFSIAHREAERLLEPKPEGCYLVRFSESAVTFVLTYRSRTRCRHFLLAQLRDGRHVVLGEHSAHARLQDLLRHYTACPLSPYGETLTEPLVRQTPEPAGLSLSTEISDSGNKDPHPQYSPIVKKLQNVTPTPKEGPGEQKEPPRPKPPVAVKPQLPPEVYTSPAPRPRPAPPPKPSNPIYHEPDEPIAFYAMGRGSPGEAPSNVYAEVEVPPGAGGQPCGLGHLALRKCRSRPVAGGQIPGGRQPHSENSVPGQGPPVPHQPLPSWGHTLPHKLSRQRTEDKGQAWLPLGPPQ</sequence>
<keyword evidence="1 2" id="KW-0727">SH2 domain</keyword>
<dbReference type="InterPro" id="IPR036860">
    <property type="entry name" value="SH2_dom_sf"/>
</dbReference>
<dbReference type="SMART" id="SM00252">
    <property type="entry name" value="SH2"/>
    <property type="match status" value="1"/>
</dbReference>
<keyword evidence="5" id="KW-1185">Reference proteome</keyword>
<evidence type="ECO:0000313" key="5">
    <source>
        <dbReference type="Proteomes" id="UP000245340"/>
    </source>
</evidence>
<feature type="region of interest" description="Disordered" evidence="3">
    <location>
        <begin position="202"/>
        <end position="315"/>
    </location>
</feature>
<feature type="compositionally biased region" description="Pro residues" evidence="3">
    <location>
        <begin position="251"/>
        <end position="262"/>
    </location>
</feature>
<dbReference type="CTD" id="9047"/>
<dbReference type="AlphaFoldDB" id="A0A2U3W4G3"/>
<dbReference type="Gene3D" id="3.30.505.10">
    <property type="entry name" value="SH2 domain"/>
    <property type="match status" value="1"/>
</dbReference>